<evidence type="ECO:0000313" key="3">
    <source>
        <dbReference type="Proteomes" id="UP001085076"/>
    </source>
</evidence>
<feature type="region of interest" description="Disordered" evidence="1">
    <location>
        <begin position="1"/>
        <end position="104"/>
    </location>
</feature>
<keyword evidence="3" id="KW-1185">Reference proteome</keyword>
<evidence type="ECO:0000313" key="2">
    <source>
        <dbReference type="EMBL" id="KAJ0980539.1"/>
    </source>
</evidence>
<dbReference type="EMBL" id="JAGGNH010000002">
    <property type="protein sequence ID" value="KAJ0980539.1"/>
    <property type="molecule type" value="Genomic_DNA"/>
</dbReference>
<feature type="compositionally biased region" description="Gly residues" evidence="1">
    <location>
        <begin position="40"/>
        <end position="51"/>
    </location>
</feature>
<accession>A0A9D5HL33</accession>
<feature type="compositionally biased region" description="Basic residues" evidence="1">
    <location>
        <begin position="66"/>
        <end position="75"/>
    </location>
</feature>
<evidence type="ECO:0000256" key="1">
    <source>
        <dbReference type="SAM" id="MobiDB-lite"/>
    </source>
</evidence>
<sequence length="125" mass="12397">MGMAQTWGAAEAGAGRASAAEASAGRGGAAEGWRRPWGATGAGAGRGGAAGGFLSRTSHDRGSGERRRRGSKRRGGGAAGSDSMAAQQTCRSKRALTVHEPSNSSAIIRTAVMSFPSAADGAPQP</sequence>
<dbReference type="AlphaFoldDB" id="A0A9D5HL33"/>
<organism evidence="2 3">
    <name type="scientific">Dioscorea zingiberensis</name>
    <dbReference type="NCBI Taxonomy" id="325984"/>
    <lineage>
        <taxon>Eukaryota</taxon>
        <taxon>Viridiplantae</taxon>
        <taxon>Streptophyta</taxon>
        <taxon>Embryophyta</taxon>
        <taxon>Tracheophyta</taxon>
        <taxon>Spermatophyta</taxon>
        <taxon>Magnoliopsida</taxon>
        <taxon>Liliopsida</taxon>
        <taxon>Dioscoreales</taxon>
        <taxon>Dioscoreaceae</taxon>
        <taxon>Dioscorea</taxon>
    </lineage>
</organism>
<feature type="compositionally biased region" description="Low complexity" evidence="1">
    <location>
        <begin position="7"/>
        <end position="24"/>
    </location>
</feature>
<gene>
    <name evidence="2" type="ORF">J5N97_008794</name>
</gene>
<dbReference type="Proteomes" id="UP001085076">
    <property type="component" value="Miscellaneous, Linkage group lg02"/>
</dbReference>
<proteinExistence type="predicted"/>
<protein>
    <submittedName>
        <fullName evidence="2">Uncharacterized protein</fullName>
    </submittedName>
</protein>
<name>A0A9D5HL33_9LILI</name>
<reference evidence="2" key="2">
    <citation type="journal article" date="2022" name="Hortic Res">
        <title>The genome of Dioscorea zingiberensis sheds light on the biosynthesis, origin and evolution of the medicinally important diosgenin saponins.</title>
        <authorList>
            <person name="Li Y."/>
            <person name="Tan C."/>
            <person name="Li Z."/>
            <person name="Guo J."/>
            <person name="Li S."/>
            <person name="Chen X."/>
            <person name="Wang C."/>
            <person name="Dai X."/>
            <person name="Yang H."/>
            <person name="Song W."/>
            <person name="Hou L."/>
            <person name="Xu J."/>
            <person name="Tong Z."/>
            <person name="Xu A."/>
            <person name="Yuan X."/>
            <person name="Wang W."/>
            <person name="Yang Q."/>
            <person name="Chen L."/>
            <person name="Sun Z."/>
            <person name="Wang K."/>
            <person name="Pan B."/>
            <person name="Chen J."/>
            <person name="Bao Y."/>
            <person name="Liu F."/>
            <person name="Qi X."/>
            <person name="Gang D.R."/>
            <person name="Wen J."/>
            <person name="Li J."/>
        </authorList>
    </citation>
    <scope>NUCLEOTIDE SEQUENCE</scope>
    <source>
        <strain evidence="2">Dzin_1.0</strain>
    </source>
</reference>
<comment type="caution">
    <text evidence="2">The sequence shown here is derived from an EMBL/GenBank/DDBJ whole genome shotgun (WGS) entry which is preliminary data.</text>
</comment>
<reference evidence="2" key="1">
    <citation type="submission" date="2021-03" db="EMBL/GenBank/DDBJ databases">
        <authorList>
            <person name="Li Z."/>
            <person name="Yang C."/>
        </authorList>
    </citation>
    <scope>NUCLEOTIDE SEQUENCE</scope>
    <source>
        <strain evidence="2">Dzin_1.0</strain>
        <tissue evidence="2">Leaf</tissue>
    </source>
</reference>